<evidence type="ECO:0000313" key="2">
    <source>
        <dbReference type="Proteomes" id="UP000244924"/>
    </source>
</evidence>
<sequence>MIRRKARDIERFAGMDRFMAKLHRRGFQAAENSGQIVICLATARPCAYGPNSSSRVSLICTRRALDQSGV</sequence>
<dbReference type="Proteomes" id="UP000244924">
    <property type="component" value="Unassembled WGS sequence"/>
</dbReference>
<proteinExistence type="predicted"/>
<organism evidence="1 2">
    <name type="scientific">Albidovulum aquaemixtae</name>
    <dbReference type="NCBI Taxonomy" id="1542388"/>
    <lineage>
        <taxon>Bacteria</taxon>
        <taxon>Pseudomonadati</taxon>
        <taxon>Pseudomonadota</taxon>
        <taxon>Alphaproteobacteria</taxon>
        <taxon>Rhodobacterales</taxon>
        <taxon>Paracoccaceae</taxon>
        <taxon>Albidovulum</taxon>
    </lineage>
</organism>
<dbReference type="AlphaFoldDB" id="A0A2R8BLW8"/>
<evidence type="ECO:0000313" key="1">
    <source>
        <dbReference type="EMBL" id="SPH24376.1"/>
    </source>
</evidence>
<reference evidence="1 2" key="1">
    <citation type="submission" date="2018-03" db="EMBL/GenBank/DDBJ databases">
        <authorList>
            <person name="Keele B.F."/>
        </authorList>
    </citation>
    <scope>NUCLEOTIDE SEQUENCE [LARGE SCALE GENOMIC DNA]</scope>
    <source>
        <strain evidence="1 2">CECT 8626</strain>
    </source>
</reference>
<protein>
    <submittedName>
        <fullName evidence="1">Uncharacterized protein</fullName>
    </submittedName>
</protein>
<dbReference type="EMBL" id="OMOQ01000003">
    <property type="protein sequence ID" value="SPH24376.1"/>
    <property type="molecule type" value="Genomic_DNA"/>
</dbReference>
<keyword evidence="2" id="KW-1185">Reference proteome</keyword>
<name>A0A2R8BLW8_9RHOB</name>
<gene>
    <name evidence="1" type="ORF">DEA8626_03427</name>
</gene>
<accession>A0A2R8BLW8</accession>